<evidence type="ECO:0000313" key="1">
    <source>
        <dbReference type="EMBL" id="OJD12583.1"/>
    </source>
</evidence>
<dbReference type="OrthoDB" id="4185609at2759"/>
<dbReference type="AlphaFoldDB" id="A0A1J9Q8S9"/>
<dbReference type="PANTHER" id="PTHR46082:SF6">
    <property type="entry name" value="AAA+ ATPASE DOMAIN-CONTAINING PROTEIN-RELATED"/>
    <property type="match status" value="1"/>
</dbReference>
<dbReference type="Proteomes" id="UP000182235">
    <property type="component" value="Unassembled WGS sequence"/>
</dbReference>
<sequence length="349" mass="39218">MCSLINYEEGDRSFHLHPLVDTLARDRIHPNQRKLWAHIALNTLMESITLPSDKDREMNTGPLREIIPHLDECYAASPVKVELFSSRRGRLGVLGANLTLPTMSYVLRGQALTAAKRGYLYAQSGRFSQSAHLLSMVKDLTVQTLGYNNETTQKAMLFLADVLWDLGQLKSCITIQNQTVLDMAKLGHSFWLNGQSSWSTLGSWQRYEQSKALHERVLNAGKQILGEAHPETLTTMSNLAMALLDLEQKEQARQMIHHVYKTRKQNLELGGLEEGENMLVGGIAAGKRSLGDEHLGVLMGCGGLARIYTRQGRLDEAEELTRGTLQRVKESRGSEHYDYIYGMRTQNHG</sequence>
<dbReference type="EMBL" id="LGRN01000386">
    <property type="protein sequence ID" value="OJD12583.1"/>
    <property type="molecule type" value="Genomic_DNA"/>
</dbReference>
<dbReference type="Pfam" id="PF13374">
    <property type="entry name" value="TPR_10"/>
    <property type="match status" value="1"/>
</dbReference>
<reference evidence="1 2" key="1">
    <citation type="submission" date="2015-07" db="EMBL/GenBank/DDBJ databases">
        <title>Emmonsia species relationships and genome sequence.</title>
        <authorList>
            <consortium name="The Broad Institute Genomics Platform"/>
            <person name="Cuomo C.A."/>
            <person name="Munoz J.F."/>
            <person name="Imamovic A."/>
            <person name="Priest M.E."/>
            <person name="Young S."/>
            <person name="Clay O.K."/>
            <person name="McEwen J.G."/>
        </authorList>
    </citation>
    <scope>NUCLEOTIDE SEQUENCE [LARGE SCALE GENOMIC DNA]</scope>
    <source>
        <strain evidence="1 2">UAMH 9510</strain>
    </source>
</reference>
<organism evidence="1 2">
    <name type="scientific">Emergomyces pasteurianus Ep9510</name>
    <dbReference type="NCBI Taxonomy" id="1447872"/>
    <lineage>
        <taxon>Eukaryota</taxon>
        <taxon>Fungi</taxon>
        <taxon>Dikarya</taxon>
        <taxon>Ascomycota</taxon>
        <taxon>Pezizomycotina</taxon>
        <taxon>Eurotiomycetes</taxon>
        <taxon>Eurotiomycetidae</taxon>
        <taxon>Onygenales</taxon>
        <taxon>Ajellomycetaceae</taxon>
        <taxon>Emergomyces</taxon>
    </lineage>
</organism>
<evidence type="ECO:0000313" key="2">
    <source>
        <dbReference type="Proteomes" id="UP000182235"/>
    </source>
</evidence>
<gene>
    <name evidence="1" type="ORF">AJ78_06844</name>
</gene>
<protein>
    <recommendedName>
        <fullName evidence="3">MalT-like TPR region domain-containing protein</fullName>
    </recommendedName>
</protein>
<accession>A0A1J9Q8S9</accession>
<keyword evidence="2" id="KW-1185">Reference proteome</keyword>
<dbReference type="STRING" id="1447872.A0A1J9Q8S9"/>
<name>A0A1J9Q8S9_9EURO</name>
<dbReference type="PANTHER" id="PTHR46082">
    <property type="entry name" value="ATP/GTP-BINDING PROTEIN-RELATED"/>
    <property type="match status" value="1"/>
</dbReference>
<dbReference type="SUPFAM" id="SSF48452">
    <property type="entry name" value="TPR-like"/>
    <property type="match status" value="1"/>
</dbReference>
<dbReference type="VEuPathDB" id="FungiDB:AJ78_06844"/>
<evidence type="ECO:0008006" key="3">
    <source>
        <dbReference type="Google" id="ProtNLM"/>
    </source>
</evidence>
<dbReference type="InterPro" id="IPR011990">
    <property type="entry name" value="TPR-like_helical_dom_sf"/>
</dbReference>
<proteinExistence type="predicted"/>
<dbReference type="InterPro" id="IPR053137">
    <property type="entry name" value="NLR-like"/>
</dbReference>
<comment type="caution">
    <text evidence="1">The sequence shown here is derived from an EMBL/GenBank/DDBJ whole genome shotgun (WGS) entry which is preliminary data.</text>
</comment>
<dbReference type="Pfam" id="PF13424">
    <property type="entry name" value="TPR_12"/>
    <property type="match status" value="1"/>
</dbReference>
<dbReference type="Gene3D" id="1.25.40.10">
    <property type="entry name" value="Tetratricopeptide repeat domain"/>
    <property type="match status" value="2"/>
</dbReference>